<sequence length="30" mass="3255">MTAVARVSGMTAKTTVQMVMKVDDILDDVK</sequence>
<protein>
    <submittedName>
        <fullName evidence="1">Uncharacterized protein</fullName>
    </submittedName>
</protein>
<evidence type="ECO:0000313" key="2">
    <source>
        <dbReference type="Proteomes" id="UP000008960"/>
    </source>
</evidence>
<evidence type="ECO:0000313" key="1">
    <source>
        <dbReference type="EMBL" id="CBL37487.1"/>
    </source>
</evidence>
<dbReference type="KEGG" id="bprl:CL2_04110"/>
<dbReference type="EMBL" id="FP929061">
    <property type="protein sequence ID" value="CBL37487.1"/>
    <property type="molecule type" value="Genomic_DNA"/>
</dbReference>
<name>D4MXZ2_ANAHA</name>
<gene>
    <name evidence="1" type="ORF">CL2_04110</name>
</gene>
<proteinExistence type="predicted"/>
<organism evidence="1 2">
    <name type="scientific">Anaerostipes hadrus</name>
    <dbReference type="NCBI Taxonomy" id="649756"/>
    <lineage>
        <taxon>Bacteria</taxon>
        <taxon>Bacillati</taxon>
        <taxon>Bacillota</taxon>
        <taxon>Clostridia</taxon>
        <taxon>Lachnospirales</taxon>
        <taxon>Lachnospiraceae</taxon>
        <taxon>Anaerostipes</taxon>
    </lineage>
</organism>
<accession>D4MXZ2</accession>
<reference evidence="1 2" key="2">
    <citation type="submission" date="2010-03" db="EMBL/GenBank/DDBJ databases">
        <authorList>
            <person name="Pajon A."/>
        </authorList>
    </citation>
    <scope>NUCLEOTIDE SEQUENCE [LARGE SCALE GENOMIC DNA]</scope>
    <source>
        <strain evidence="1 2">SSC/2</strain>
    </source>
</reference>
<dbReference type="Proteomes" id="UP000008960">
    <property type="component" value="Chromosome"/>
</dbReference>
<reference evidence="1 2" key="1">
    <citation type="submission" date="2010-03" db="EMBL/GenBank/DDBJ databases">
        <title>The genome sequence of Clostridiales sp. SSC/2.</title>
        <authorList>
            <consortium name="metaHIT consortium -- http://www.metahit.eu/"/>
            <person name="Pajon A."/>
            <person name="Turner K."/>
            <person name="Parkhill J."/>
            <person name="Duncan S."/>
            <person name="Flint H."/>
        </authorList>
    </citation>
    <scope>NUCLEOTIDE SEQUENCE [LARGE SCALE GENOMIC DNA]</scope>
    <source>
        <strain evidence="1 2">SSC/2</strain>
    </source>
</reference>
<dbReference type="AlphaFoldDB" id="D4MXZ2"/>